<evidence type="ECO:0000256" key="4">
    <source>
        <dbReference type="SAM" id="SignalP"/>
    </source>
</evidence>
<evidence type="ECO:0000259" key="5">
    <source>
        <dbReference type="Pfam" id="PF00496"/>
    </source>
</evidence>
<dbReference type="Proteomes" id="UP001161406">
    <property type="component" value="Unassembled WGS sequence"/>
</dbReference>
<evidence type="ECO:0000313" key="7">
    <source>
        <dbReference type="Proteomes" id="UP001161406"/>
    </source>
</evidence>
<dbReference type="Gene3D" id="3.90.76.10">
    <property type="entry name" value="Dipeptide-binding Protein, Domain 1"/>
    <property type="match status" value="1"/>
</dbReference>
<proteinExistence type="inferred from homology"/>
<name>A0ABQ5UEU0_9HYPH</name>
<dbReference type="InterPro" id="IPR000914">
    <property type="entry name" value="SBP_5_dom"/>
</dbReference>
<feature type="signal peptide" evidence="4">
    <location>
        <begin position="1"/>
        <end position="29"/>
    </location>
</feature>
<dbReference type="PANTHER" id="PTHR30290:SF38">
    <property type="entry name" value="D,D-DIPEPTIDE-BINDING PERIPLASMIC PROTEIN DDPA-RELATED"/>
    <property type="match status" value="1"/>
</dbReference>
<dbReference type="Gene3D" id="3.40.190.10">
    <property type="entry name" value="Periplasmic binding protein-like II"/>
    <property type="match status" value="1"/>
</dbReference>
<comment type="similarity">
    <text evidence="2">Belongs to the bacterial solute-binding protein 5 family.</text>
</comment>
<evidence type="ECO:0000256" key="1">
    <source>
        <dbReference type="ARBA" id="ARBA00004418"/>
    </source>
</evidence>
<protein>
    <submittedName>
        <fullName evidence="6">ABC transporter substrate-binding protein</fullName>
    </submittedName>
</protein>
<keyword evidence="7" id="KW-1185">Reference proteome</keyword>
<dbReference type="PANTHER" id="PTHR30290">
    <property type="entry name" value="PERIPLASMIC BINDING COMPONENT OF ABC TRANSPORTER"/>
    <property type="match status" value="1"/>
</dbReference>
<dbReference type="InterPro" id="IPR030678">
    <property type="entry name" value="Peptide/Ni-bd"/>
</dbReference>
<dbReference type="Pfam" id="PF00496">
    <property type="entry name" value="SBP_bac_5"/>
    <property type="match status" value="1"/>
</dbReference>
<keyword evidence="3 4" id="KW-0732">Signal</keyword>
<gene>
    <name evidence="6" type="primary">accA_1</name>
    <name evidence="6" type="ORF">GCM10007913_25370</name>
</gene>
<dbReference type="InterPro" id="IPR039424">
    <property type="entry name" value="SBP_5"/>
</dbReference>
<dbReference type="CDD" id="cd08515">
    <property type="entry name" value="PBP2_NikA_DppA_OppA_like_10"/>
    <property type="match status" value="1"/>
</dbReference>
<evidence type="ECO:0000313" key="6">
    <source>
        <dbReference type="EMBL" id="GLQ10605.1"/>
    </source>
</evidence>
<comment type="caution">
    <text evidence="6">The sequence shown here is derived from an EMBL/GenBank/DDBJ whole genome shotgun (WGS) entry which is preliminary data.</text>
</comment>
<accession>A0ABQ5UEU0</accession>
<evidence type="ECO:0000256" key="2">
    <source>
        <dbReference type="ARBA" id="ARBA00005695"/>
    </source>
</evidence>
<dbReference type="PIRSF" id="PIRSF002741">
    <property type="entry name" value="MppA"/>
    <property type="match status" value="1"/>
</dbReference>
<organism evidence="6 7">
    <name type="scientific">Devosia yakushimensis</name>
    <dbReference type="NCBI Taxonomy" id="470028"/>
    <lineage>
        <taxon>Bacteria</taxon>
        <taxon>Pseudomonadati</taxon>
        <taxon>Pseudomonadota</taxon>
        <taxon>Alphaproteobacteria</taxon>
        <taxon>Hyphomicrobiales</taxon>
        <taxon>Devosiaceae</taxon>
        <taxon>Devosia</taxon>
    </lineage>
</organism>
<feature type="chain" id="PRO_5045633242" evidence="4">
    <location>
        <begin position="30"/>
        <end position="526"/>
    </location>
</feature>
<dbReference type="SUPFAM" id="SSF53850">
    <property type="entry name" value="Periplasmic binding protein-like II"/>
    <property type="match status" value="1"/>
</dbReference>
<dbReference type="Gene3D" id="3.10.105.10">
    <property type="entry name" value="Dipeptide-binding Protein, Domain 3"/>
    <property type="match status" value="1"/>
</dbReference>
<reference evidence="6" key="1">
    <citation type="journal article" date="2014" name="Int. J. Syst. Evol. Microbiol.">
        <title>Complete genome of a new Firmicutes species belonging to the dominant human colonic microbiota ('Ruminococcus bicirculans') reveals two chromosomes and a selective capacity to utilize plant glucans.</title>
        <authorList>
            <consortium name="NISC Comparative Sequencing Program"/>
            <person name="Wegmann U."/>
            <person name="Louis P."/>
            <person name="Goesmann A."/>
            <person name="Henrissat B."/>
            <person name="Duncan S.H."/>
            <person name="Flint H.J."/>
        </authorList>
    </citation>
    <scope>NUCLEOTIDE SEQUENCE</scope>
    <source>
        <strain evidence="6">NBRC 103855</strain>
    </source>
</reference>
<sequence length="526" mass="57912">MTISSFLNMTLLGATTAVLLAATSPLAMAQDRPDLVVGVADLPATLEPGKELSNVGTRVNYSVFDTLIRRDFLSSEGGGGSVLVPGLATEWKRVDELTLEVKLRDDVTFHNGAPLTAEDVVFTFSPERLSGENAVLTEGPAYFSVLAEVKAIDEHTVQFVTKAPDPLLEHRLSSWASWIVNKADWEAKAATDGGIPMFPVGTGPFMLDEYKADESIRLVAFDDYFGGTPTAATVTFREIPEPSTRVAGLVSGEFDIITNVAPDQIPQINGYDDIETRSVVLANSHVLAYGTQDPVIKDARIRQAMNLAIDRQLLNEALWGGQAVVPNGHQYPEFGDMYNPDHKGLEYNPERAKELLAEAGYDGGLIKYTTQPNYYLNALPAAQAIVEMWKAVGLNVELNVVESLSGLDMATLQVRTWSNSTRYPDPVGGLWNLWGPFGGPQRGAGNWAGTENLERFNELGRIIESTVDLETRQPAAFEMLELWEKDAPGTILYQPLETYGVSKDINWQPYTFYYMDLRPYNLSFNN</sequence>
<comment type="subcellular location">
    <subcellularLocation>
        <location evidence="1">Periplasm</location>
    </subcellularLocation>
</comment>
<dbReference type="EMBL" id="BSNG01000001">
    <property type="protein sequence ID" value="GLQ10605.1"/>
    <property type="molecule type" value="Genomic_DNA"/>
</dbReference>
<evidence type="ECO:0000256" key="3">
    <source>
        <dbReference type="ARBA" id="ARBA00022729"/>
    </source>
</evidence>
<dbReference type="RefSeq" id="WP_284391330.1">
    <property type="nucleotide sequence ID" value="NZ_BSNG01000001.1"/>
</dbReference>
<reference evidence="6" key="2">
    <citation type="submission" date="2023-01" db="EMBL/GenBank/DDBJ databases">
        <title>Draft genome sequence of Devosia yakushimensis strain NBRC 103855.</title>
        <authorList>
            <person name="Sun Q."/>
            <person name="Mori K."/>
        </authorList>
    </citation>
    <scope>NUCLEOTIDE SEQUENCE</scope>
    <source>
        <strain evidence="6">NBRC 103855</strain>
    </source>
</reference>
<feature type="domain" description="Solute-binding protein family 5" evidence="5">
    <location>
        <begin position="83"/>
        <end position="438"/>
    </location>
</feature>